<dbReference type="PANTHER" id="PTHR42732:SF1">
    <property type="entry name" value="BETA-MANNOSIDASE"/>
    <property type="match status" value="1"/>
</dbReference>
<dbReference type="RefSeq" id="WP_084372280.1">
    <property type="nucleotide sequence ID" value="NZ_FWYF01000002.1"/>
</dbReference>
<keyword evidence="6" id="KW-1185">Reference proteome</keyword>
<evidence type="ECO:0000256" key="1">
    <source>
        <dbReference type="ARBA" id="ARBA00022801"/>
    </source>
</evidence>
<evidence type="ECO:0000256" key="3">
    <source>
        <dbReference type="SAM" id="SignalP"/>
    </source>
</evidence>
<dbReference type="OrthoDB" id="9757939at2"/>
<proteinExistence type="predicted"/>
<gene>
    <name evidence="5" type="ORF">SAMN04488029_1714</name>
</gene>
<dbReference type="Gene3D" id="2.60.120.260">
    <property type="entry name" value="Galactose-binding domain-like"/>
    <property type="match status" value="2"/>
</dbReference>
<organism evidence="5 6">
    <name type="scientific">Reichenbachiella faecimaris</name>
    <dbReference type="NCBI Taxonomy" id="692418"/>
    <lineage>
        <taxon>Bacteria</taxon>
        <taxon>Pseudomonadati</taxon>
        <taxon>Bacteroidota</taxon>
        <taxon>Cytophagia</taxon>
        <taxon>Cytophagales</taxon>
        <taxon>Reichenbachiellaceae</taxon>
        <taxon>Reichenbachiella</taxon>
    </lineage>
</organism>
<dbReference type="SUPFAM" id="SSF49785">
    <property type="entry name" value="Galactose-binding domain-like"/>
    <property type="match status" value="2"/>
</dbReference>
<keyword evidence="3" id="KW-0732">Signal</keyword>
<feature type="domain" description="Beta-galactosidase jelly roll" evidence="4">
    <location>
        <begin position="252"/>
        <end position="341"/>
    </location>
</feature>
<name>A0A1W2GB11_REIFA</name>
<evidence type="ECO:0000259" key="4">
    <source>
        <dbReference type="Pfam" id="PF13364"/>
    </source>
</evidence>
<dbReference type="AlphaFoldDB" id="A0A1W2GB11"/>
<dbReference type="PANTHER" id="PTHR42732">
    <property type="entry name" value="BETA-GALACTOSIDASE"/>
    <property type="match status" value="1"/>
</dbReference>
<dbReference type="STRING" id="692418.SAMN04488029_1714"/>
<keyword evidence="1" id="KW-0378">Hydrolase</keyword>
<dbReference type="Pfam" id="PF13364">
    <property type="entry name" value="BetaGal_ABD2"/>
    <property type="match status" value="1"/>
</dbReference>
<accession>A0A1W2GB11</accession>
<sequence length="369" mass="42537">MMSNSTKIAWCIFLIALVWAPYTSAQSDGKREKEPGFWELIFNNFFDGHEKVVPNNFKDHYRVIDLERQWKFQIGTNDRWANPQHDDKSWVDIKVPGDWENDGFHGYDGFAWYRVHFDGRMLKRNEAHYLVLGFIDDVDETFLNGTLVGKTGDFPPRFRTGYDSNREYFIGNELINFNGDNVIAVKVYDEYKNGGIAKGEPGIYVSGGSEQLLQNLYGPWKFTKSNKRVFSEPDLDDDNWDVILVPSYWDNQGYRSLDGVAWYRKTFELDFSPKDSENYYLTLGRIDDFDVTYLNGLKIGETDDGRDFGQSGSYQTVRVYPIPKGLLNKKGKNTIAIKVIDIGLEGGIYSGPIGIVSEEEVTRMIRNKR</sequence>
<evidence type="ECO:0000313" key="6">
    <source>
        <dbReference type="Proteomes" id="UP000192472"/>
    </source>
</evidence>
<dbReference type="InterPro" id="IPR008979">
    <property type="entry name" value="Galactose-bd-like_sf"/>
</dbReference>
<reference evidence="5 6" key="1">
    <citation type="submission" date="2017-04" db="EMBL/GenBank/DDBJ databases">
        <authorList>
            <person name="Afonso C.L."/>
            <person name="Miller P.J."/>
            <person name="Scott M.A."/>
            <person name="Spackman E."/>
            <person name="Goraichik I."/>
            <person name="Dimitrov K.M."/>
            <person name="Suarez D.L."/>
            <person name="Swayne D.E."/>
        </authorList>
    </citation>
    <scope>NUCLEOTIDE SEQUENCE [LARGE SCALE GENOMIC DNA]</scope>
    <source>
        <strain evidence="5 6">DSM 26133</strain>
    </source>
</reference>
<feature type="chain" id="PRO_5012551789" evidence="3">
    <location>
        <begin position="26"/>
        <end position="369"/>
    </location>
</feature>
<dbReference type="InterPro" id="IPR025300">
    <property type="entry name" value="BetaGal_jelly_roll_dom"/>
</dbReference>
<keyword evidence="2" id="KW-0326">Glycosidase</keyword>
<dbReference type="Proteomes" id="UP000192472">
    <property type="component" value="Unassembled WGS sequence"/>
</dbReference>
<evidence type="ECO:0000256" key="2">
    <source>
        <dbReference type="ARBA" id="ARBA00023295"/>
    </source>
</evidence>
<feature type="signal peptide" evidence="3">
    <location>
        <begin position="1"/>
        <end position="25"/>
    </location>
</feature>
<dbReference type="EMBL" id="FWYF01000002">
    <property type="protein sequence ID" value="SMD33869.1"/>
    <property type="molecule type" value="Genomic_DNA"/>
</dbReference>
<dbReference type="GO" id="GO:0004553">
    <property type="term" value="F:hydrolase activity, hydrolyzing O-glycosyl compounds"/>
    <property type="evidence" value="ECO:0007669"/>
    <property type="project" value="UniProtKB-ARBA"/>
</dbReference>
<dbReference type="InterPro" id="IPR051913">
    <property type="entry name" value="GH2_Domain-Containing"/>
</dbReference>
<evidence type="ECO:0000313" key="5">
    <source>
        <dbReference type="EMBL" id="SMD33869.1"/>
    </source>
</evidence>
<protein>
    <submittedName>
        <fullName evidence="5">Sialate O-acetylesterase</fullName>
    </submittedName>
</protein>